<reference evidence="2 3" key="1">
    <citation type="submission" date="2013-05" db="EMBL/GenBank/DDBJ databases">
        <authorList>
            <person name="Strain E.A."/>
            <person name="Brown E."/>
            <person name="Allard M.W."/>
            <person name="Luo Y.L."/>
        </authorList>
    </citation>
    <scope>NUCLEOTIDE SEQUENCE [LARGE SCALE GENOMIC DNA]</scope>
    <source>
        <strain evidence="2 3">TS-15</strain>
    </source>
</reference>
<evidence type="ECO:0000256" key="1">
    <source>
        <dbReference type="SAM" id="Phobius"/>
    </source>
</evidence>
<dbReference type="EMBL" id="ATMT01000012">
    <property type="protein sequence ID" value="EPY08669.1"/>
    <property type="molecule type" value="Genomic_DNA"/>
</dbReference>
<dbReference type="AlphaFoldDB" id="S9SVI6"/>
<evidence type="ECO:0000313" key="2">
    <source>
        <dbReference type="EMBL" id="EPY08669.1"/>
    </source>
</evidence>
<gene>
    <name evidence="2" type="ORF">PAALTS15_03807</name>
</gene>
<protein>
    <submittedName>
        <fullName evidence="2">Uncharacterized protein</fullName>
    </submittedName>
</protein>
<keyword evidence="1" id="KW-0472">Membrane</keyword>
<name>S9SVI6_PAEAL</name>
<keyword evidence="1" id="KW-0812">Transmembrane</keyword>
<comment type="caution">
    <text evidence="2">The sequence shown here is derived from an EMBL/GenBank/DDBJ whole genome shotgun (WGS) entry which is preliminary data.</text>
</comment>
<dbReference type="Proteomes" id="UP000015344">
    <property type="component" value="Unassembled WGS sequence"/>
</dbReference>
<organism evidence="2 3">
    <name type="scientific">Paenibacillus alvei TS-15</name>
    <dbReference type="NCBI Taxonomy" id="1117108"/>
    <lineage>
        <taxon>Bacteria</taxon>
        <taxon>Bacillati</taxon>
        <taxon>Bacillota</taxon>
        <taxon>Bacilli</taxon>
        <taxon>Bacillales</taxon>
        <taxon>Paenibacillaceae</taxon>
        <taxon>Paenibacillus</taxon>
    </lineage>
</organism>
<feature type="transmembrane region" description="Helical" evidence="1">
    <location>
        <begin position="12"/>
        <end position="29"/>
    </location>
</feature>
<keyword evidence="1" id="KW-1133">Transmembrane helix</keyword>
<proteinExistence type="predicted"/>
<evidence type="ECO:0000313" key="3">
    <source>
        <dbReference type="Proteomes" id="UP000015344"/>
    </source>
</evidence>
<accession>S9SVI6</accession>
<sequence length="90" mass="10447">MFVIQVDKRKHFKLFLAFIGLVPAVKWWMSLPESHRRSSLLARWHDRVVFKYIRGKAAPGHVECHEDTSGLVLSIAIPLYRGVECFLELV</sequence>